<accession>A0A368NNH9</accession>
<sequence length="60" mass="6855">MGKQICKWDRRQNALMWGEPLLELVKKPKFVCKKCFRVASDKSVLCKSVKLKSLSETGLA</sequence>
<comment type="caution">
    <text evidence="1">The sequence shown here is derived from an EMBL/GenBank/DDBJ whole genome shotgun (WGS) entry which is preliminary data.</text>
</comment>
<gene>
    <name evidence="1" type="ORF">DU002_05915</name>
</gene>
<keyword evidence="2" id="KW-1185">Reference proteome</keyword>
<proteinExistence type="predicted"/>
<dbReference type="Proteomes" id="UP000252558">
    <property type="component" value="Unassembled WGS sequence"/>
</dbReference>
<reference evidence="1 2" key="1">
    <citation type="submission" date="2018-07" db="EMBL/GenBank/DDBJ databases">
        <title>Corallincola holothuriorum sp. nov., a new facultative anaerobe isolated from sea cucumber Apostichopus japonicus.</title>
        <authorList>
            <person name="Xia H."/>
        </authorList>
    </citation>
    <scope>NUCLEOTIDE SEQUENCE [LARGE SCALE GENOMIC DNA]</scope>
    <source>
        <strain evidence="1 2">C4</strain>
    </source>
</reference>
<organism evidence="1 2">
    <name type="scientific">Corallincola holothuriorum</name>
    <dbReference type="NCBI Taxonomy" id="2282215"/>
    <lineage>
        <taxon>Bacteria</taxon>
        <taxon>Pseudomonadati</taxon>
        <taxon>Pseudomonadota</taxon>
        <taxon>Gammaproteobacteria</taxon>
        <taxon>Alteromonadales</taxon>
        <taxon>Psychromonadaceae</taxon>
        <taxon>Corallincola</taxon>
    </lineage>
</organism>
<evidence type="ECO:0000313" key="2">
    <source>
        <dbReference type="Proteomes" id="UP000252558"/>
    </source>
</evidence>
<name>A0A368NNH9_9GAMM</name>
<evidence type="ECO:0000313" key="1">
    <source>
        <dbReference type="EMBL" id="RCU50861.1"/>
    </source>
</evidence>
<protein>
    <submittedName>
        <fullName evidence="1">Uncharacterized protein</fullName>
    </submittedName>
</protein>
<dbReference type="AlphaFoldDB" id="A0A368NNH9"/>
<dbReference type="EMBL" id="QPID01000003">
    <property type="protein sequence ID" value="RCU50861.1"/>
    <property type="molecule type" value="Genomic_DNA"/>
</dbReference>